<comment type="subcellular location">
    <subcellularLocation>
        <location evidence="1">Cytoplasm</location>
    </subcellularLocation>
</comment>
<evidence type="ECO:0000259" key="15">
    <source>
        <dbReference type="Pfam" id="PF00275"/>
    </source>
</evidence>
<feature type="domain" description="Enolpyruvate transferase" evidence="15">
    <location>
        <begin position="3"/>
        <end position="400"/>
    </location>
</feature>
<evidence type="ECO:0000313" key="16">
    <source>
        <dbReference type="EMBL" id="MTD60122.1"/>
    </source>
</evidence>
<dbReference type="Proteomes" id="UP000437824">
    <property type="component" value="Unassembled WGS sequence"/>
</dbReference>
<evidence type="ECO:0000256" key="14">
    <source>
        <dbReference type="NCBIfam" id="TIGR01072"/>
    </source>
</evidence>
<dbReference type="GO" id="GO:0008760">
    <property type="term" value="F:UDP-N-acetylglucosamine 1-carboxyvinyltransferase activity"/>
    <property type="evidence" value="ECO:0007669"/>
    <property type="project" value="UniProtKB-UniRule"/>
</dbReference>
<evidence type="ECO:0000256" key="13">
    <source>
        <dbReference type="ARBA" id="ARBA00047527"/>
    </source>
</evidence>
<evidence type="ECO:0000256" key="9">
    <source>
        <dbReference type="ARBA" id="ARBA00023316"/>
    </source>
</evidence>
<keyword evidence="4" id="KW-0132">Cell division</keyword>
<keyword evidence="3" id="KW-0963">Cytoplasm</keyword>
<evidence type="ECO:0000256" key="5">
    <source>
        <dbReference type="ARBA" id="ARBA00022679"/>
    </source>
</evidence>
<name>A0A844GG12_9FIRM</name>
<evidence type="ECO:0000256" key="12">
    <source>
        <dbReference type="ARBA" id="ARBA00039754"/>
    </source>
</evidence>
<dbReference type="GO" id="GO:0009252">
    <property type="term" value="P:peptidoglycan biosynthetic process"/>
    <property type="evidence" value="ECO:0007669"/>
    <property type="project" value="UniProtKB-UniRule"/>
</dbReference>
<dbReference type="EC" id="2.5.1.7" evidence="11 14"/>
<dbReference type="InterPro" id="IPR001986">
    <property type="entry name" value="Enolpyruvate_Tfrase_dom"/>
</dbReference>
<comment type="catalytic activity">
    <reaction evidence="13">
        <text>phosphoenolpyruvate + UDP-N-acetyl-alpha-D-glucosamine = UDP-N-acetyl-3-O-(1-carboxyvinyl)-alpha-D-glucosamine + phosphate</text>
        <dbReference type="Rhea" id="RHEA:18681"/>
        <dbReference type="ChEBI" id="CHEBI:43474"/>
        <dbReference type="ChEBI" id="CHEBI:57705"/>
        <dbReference type="ChEBI" id="CHEBI:58702"/>
        <dbReference type="ChEBI" id="CHEBI:68483"/>
        <dbReference type="EC" id="2.5.1.7"/>
    </reaction>
</comment>
<evidence type="ECO:0000313" key="17">
    <source>
        <dbReference type="Proteomes" id="UP000437824"/>
    </source>
</evidence>
<dbReference type="EMBL" id="WMBC01000001">
    <property type="protein sequence ID" value="MTD60122.1"/>
    <property type="molecule type" value="Genomic_DNA"/>
</dbReference>
<dbReference type="InterPro" id="IPR050068">
    <property type="entry name" value="MurA_subfamily"/>
</dbReference>
<dbReference type="InterPro" id="IPR013792">
    <property type="entry name" value="RNA3'P_cycl/enolpyr_Trfase_a/b"/>
</dbReference>
<sequence length="418" mass="44873">MGRSSLNGSVSIQGSKNAALPMMAASLMHKGLSVLRGCPRISDVFCMEEILKDLGAVTWWEGHDLYLDCTEADGIQIPAAYTGRMRSSVILLAPVLSRNHSCRIGYPGGCVIGKRPIDLHLMALRHLGAEIEEQEAYLSAYCGKFMGKEIVFPHSSVGATQQAVLAAVCACGETHVYGCAREPEVVWLCRYLETMGAKIQGVGTEHLYIQGVGELGPGKFQIPPDRIVAGTYLCAAAAARSRITLENVPVGELESFLEVYRKMGGQYEGKSGTLRINGERVCSPVPLVETGIYPGFPTDLQAPLMAVLAGIQGVSRIREKIFDDRFGSALQMRKMGAHIEITGNTAVICGTDTLKGCTTEAGDLRGGAALIIAALGAKGETCIRGTEFISRGYEHICEDLEALGCRIWQSSGKGNERI</sequence>
<keyword evidence="7" id="KW-0573">Peptidoglycan synthesis</keyword>
<keyword evidence="9" id="KW-0961">Cell wall biogenesis/degradation</keyword>
<dbReference type="GO" id="GO:0008360">
    <property type="term" value="P:regulation of cell shape"/>
    <property type="evidence" value="ECO:0007669"/>
    <property type="project" value="UniProtKB-KW"/>
</dbReference>
<evidence type="ECO:0000256" key="8">
    <source>
        <dbReference type="ARBA" id="ARBA00023306"/>
    </source>
</evidence>
<comment type="caution">
    <text evidence="16">The sequence shown here is derived from an EMBL/GenBank/DDBJ whole genome shotgun (WGS) entry which is preliminary data.</text>
</comment>
<evidence type="ECO:0000256" key="7">
    <source>
        <dbReference type="ARBA" id="ARBA00022984"/>
    </source>
</evidence>
<dbReference type="Pfam" id="PF00275">
    <property type="entry name" value="EPSP_synthase"/>
    <property type="match status" value="1"/>
</dbReference>
<dbReference type="GO" id="GO:0071555">
    <property type="term" value="P:cell wall organization"/>
    <property type="evidence" value="ECO:0007669"/>
    <property type="project" value="UniProtKB-KW"/>
</dbReference>
<gene>
    <name evidence="16" type="primary">murA</name>
    <name evidence="16" type="ORF">GKZ57_02285</name>
</gene>
<dbReference type="Gene3D" id="3.65.10.10">
    <property type="entry name" value="Enolpyruvate transferase domain"/>
    <property type="match status" value="2"/>
</dbReference>
<dbReference type="NCBIfam" id="TIGR01072">
    <property type="entry name" value="murA"/>
    <property type="match status" value="1"/>
</dbReference>
<evidence type="ECO:0000256" key="10">
    <source>
        <dbReference type="ARBA" id="ARBA00038367"/>
    </source>
</evidence>
<dbReference type="CDD" id="cd01555">
    <property type="entry name" value="UdpNAET"/>
    <property type="match status" value="1"/>
</dbReference>
<evidence type="ECO:0000256" key="3">
    <source>
        <dbReference type="ARBA" id="ARBA00022490"/>
    </source>
</evidence>
<accession>A0A844GG12</accession>
<dbReference type="PANTHER" id="PTHR43783:SF1">
    <property type="entry name" value="UDP-N-ACETYLGLUCOSAMINE 1-CARBOXYVINYLTRANSFERASE"/>
    <property type="match status" value="1"/>
</dbReference>
<keyword evidence="5 16" id="KW-0808">Transferase</keyword>
<keyword evidence="6" id="KW-0133">Cell shape</keyword>
<organism evidence="16 17">
    <name type="scientific">Blautia luti DSM 14534 = JCM 17040</name>
    <dbReference type="NCBI Taxonomy" id="649762"/>
    <lineage>
        <taxon>Bacteria</taxon>
        <taxon>Bacillati</taxon>
        <taxon>Bacillota</taxon>
        <taxon>Clostridia</taxon>
        <taxon>Lachnospirales</taxon>
        <taxon>Lachnospiraceae</taxon>
        <taxon>Blautia</taxon>
    </lineage>
</organism>
<evidence type="ECO:0000256" key="2">
    <source>
        <dbReference type="ARBA" id="ARBA00004752"/>
    </source>
</evidence>
<protein>
    <recommendedName>
        <fullName evidence="12 14">UDP-N-acetylglucosamine 1-carboxyvinyltransferase</fullName>
        <ecNumber evidence="11 14">2.5.1.7</ecNumber>
    </recommendedName>
</protein>
<dbReference type="PANTHER" id="PTHR43783">
    <property type="entry name" value="UDP-N-ACETYLGLUCOSAMINE 1-CARBOXYVINYLTRANSFERASE"/>
    <property type="match status" value="1"/>
</dbReference>
<comment type="pathway">
    <text evidence="2">Cell wall biogenesis; peptidoglycan biosynthesis.</text>
</comment>
<dbReference type="SUPFAM" id="SSF55205">
    <property type="entry name" value="EPT/RTPC-like"/>
    <property type="match status" value="1"/>
</dbReference>
<evidence type="ECO:0000256" key="1">
    <source>
        <dbReference type="ARBA" id="ARBA00004496"/>
    </source>
</evidence>
<evidence type="ECO:0000256" key="6">
    <source>
        <dbReference type="ARBA" id="ARBA00022960"/>
    </source>
</evidence>
<evidence type="ECO:0000256" key="11">
    <source>
        <dbReference type="ARBA" id="ARBA00039108"/>
    </source>
</evidence>
<dbReference type="GO" id="GO:0051301">
    <property type="term" value="P:cell division"/>
    <property type="evidence" value="ECO:0007669"/>
    <property type="project" value="UniProtKB-KW"/>
</dbReference>
<proteinExistence type="inferred from homology"/>
<dbReference type="AlphaFoldDB" id="A0A844GG12"/>
<dbReference type="InterPro" id="IPR005750">
    <property type="entry name" value="UDP_GlcNAc_COvinyl_MurA"/>
</dbReference>
<dbReference type="GO" id="GO:0019277">
    <property type="term" value="P:UDP-N-acetylgalactosamine biosynthetic process"/>
    <property type="evidence" value="ECO:0007669"/>
    <property type="project" value="InterPro"/>
</dbReference>
<keyword evidence="8" id="KW-0131">Cell cycle</keyword>
<reference evidence="16 17" key="1">
    <citation type="submission" date="2019-11" db="EMBL/GenBank/DDBJ databases">
        <title>Draft genome sequence of Blautia luti DSM 14534T, isolated from human stool.</title>
        <authorList>
            <person name="Ortiz R."/>
            <person name="Melis-Arcos F."/>
            <person name="Covarrubias P."/>
            <person name="Cardenas J.P."/>
            <person name="Perez-Donoso J."/>
            <person name="Almonacid D."/>
        </authorList>
    </citation>
    <scope>NUCLEOTIDE SEQUENCE [LARGE SCALE GENOMIC DNA]</scope>
    <source>
        <strain evidence="16 17">DSM 14534</strain>
    </source>
</reference>
<comment type="similarity">
    <text evidence="10">Belongs to the EPSP synthase family. MurA subfamily.</text>
</comment>
<dbReference type="GO" id="GO:0005737">
    <property type="term" value="C:cytoplasm"/>
    <property type="evidence" value="ECO:0007669"/>
    <property type="project" value="UniProtKB-SubCell"/>
</dbReference>
<dbReference type="NCBIfam" id="NF006873">
    <property type="entry name" value="PRK09369.1"/>
    <property type="match status" value="1"/>
</dbReference>
<evidence type="ECO:0000256" key="4">
    <source>
        <dbReference type="ARBA" id="ARBA00022618"/>
    </source>
</evidence>
<dbReference type="InterPro" id="IPR036968">
    <property type="entry name" value="Enolpyruvate_Tfrase_sf"/>
</dbReference>